<reference evidence="2" key="1">
    <citation type="journal article" date="2005" name="PLoS Biol.">
        <title>The genomes of Oryza sativa: a history of duplications.</title>
        <authorList>
            <person name="Yu J."/>
            <person name="Wang J."/>
            <person name="Lin W."/>
            <person name="Li S."/>
            <person name="Li H."/>
            <person name="Zhou J."/>
            <person name="Ni P."/>
            <person name="Dong W."/>
            <person name="Hu S."/>
            <person name="Zeng C."/>
            <person name="Zhang J."/>
            <person name="Zhang Y."/>
            <person name="Li R."/>
            <person name="Xu Z."/>
            <person name="Li S."/>
            <person name="Li X."/>
            <person name="Zheng H."/>
            <person name="Cong L."/>
            <person name="Lin L."/>
            <person name="Yin J."/>
            <person name="Geng J."/>
            <person name="Li G."/>
            <person name="Shi J."/>
            <person name="Liu J."/>
            <person name="Lv H."/>
            <person name="Li J."/>
            <person name="Wang J."/>
            <person name="Deng Y."/>
            <person name="Ran L."/>
            <person name="Shi X."/>
            <person name="Wang X."/>
            <person name="Wu Q."/>
            <person name="Li C."/>
            <person name="Ren X."/>
            <person name="Wang J."/>
            <person name="Wang X."/>
            <person name="Li D."/>
            <person name="Liu D."/>
            <person name="Zhang X."/>
            <person name="Ji Z."/>
            <person name="Zhao W."/>
            <person name="Sun Y."/>
            <person name="Zhang Z."/>
            <person name="Bao J."/>
            <person name="Han Y."/>
            <person name="Dong L."/>
            <person name="Ji J."/>
            <person name="Chen P."/>
            <person name="Wu S."/>
            <person name="Liu J."/>
            <person name="Xiao Y."/>
            <person name="Bu D."/>
            <person name="Tan J."/>
            <person name="Yang L."/>
            <person name="Ye C."/>
            <person name="Zhang J."/>
            <person name="Xu J."/>
            <person name="Zhou Y."/>
            <person name="Yu Y."/>
            <person name="Zhang B."/>
            <person name="Zhuang S."/>
            <person name="Wei H."/>
            <person name="Liu B."/>
            <person name="Lei M."/>
            <person name="Yu H."/>
            <person name="Li Y."/>
            <person name="Xu H."/>
            <person name="Wei S."/>
            <person name="He X."/>
            <person name="Fang L."/>
            <person name="Zhang Z."/>
            <person name="Zhang Y."/>
            <person name="Huang X."/>
            <person name="Su Z."/>
            <person name="Tong W."/>
            <person name="Li J."/>
            <person name="Tong Z."/>
            <person name="Li S."/>
            <person name="Ye J."/>
            <person name="Wang L."/>
            <person name="Fang L."/>
            <person name="Lei T."/>
            <person name="Chen C."/>
            <person name="Chen H."/>
            <person name="Xu Z."/>
            <person name="Li H."/>
            <person name="Huang H."/>
            <person name="Zhang F."/>
            <person name="Xu H."/>
            <person name="Li N."/>
            <person name="Zhao C."/>
            <person name="Li S."/>
            <person name="Dong L."/>
            <person name="Huang Y."/>
            <person name="Li L."/>
            <person name="Xi Y."/>
            <person name="Qi Q."/>
            <person name="Li W."/>
            <person name="Zhang B."/>
            <person name="Hu W."/>
            <person name="Zhang Y."/>
            <person name="Tian X."/>
            <person name="Jiao Y."/>
            <person name="Liang X."/>
            <person name="Jin J."/>
            <person name="Gao L."/>
            <person name="Zheng W."/>
            <person name="Hao B."/>
            <person name="Liu S."/>
            <person name="Wang W."/>
            <person name="Yuan L."/>
            <person name="Cao M."/>
            <person name="McDermott J."/>
            <person name="Samudrala R."/>
            <person name="Wang J."/>
            <person name="Wong G.K."/>
            <person name="Yang H."/>
        </authorList>
    </citation>
    <scope>NUCLEOTIDE SEQUENCE [LARGE SCALE GENOMIC DNA]</scope>
</reference>
<proteinExistence type="predicted"/>
<evidence type="ECO:0000256" key="1">
    <source>
        <dbReference type="SAM" id="MobiDB-lite"/>
    </source>
</evidence>
<dbReference type="EMBL" id="CM000141">
    <property type="protein sequence ID" value="EEE61350.1"/>
    <property type="molecule type" value="Genomic_DNA"/>
</dbReference>
<organism evidence="2">
    <name type="scientific">Oryza sativa subsp. japonica</name>
    <name type="common">Rice</name>
    <dbReference type="NCBI Taxonomy" id="39947"/>
    <lineage>
        <taxon>Eukaryota</taxon>
        <taxon>Viridiplantae</taxon>
        <taxon>Streptophyta</taxon>
        <taxon>Embryophyta</taxon>
        <taxon>Tracheophyta</taxon>
        <taxon>Spermatophyta</taxon>
        <taxon>Magnoliopsida</taxon>
        <taxon>Liliopsida</taxon>
        <taxon>Poales</taxon>
        <taxon>Poaceae</taxon>
        <taxon>BOP clade</taxon>
        <taxon>Oryzoideae</taxon>
        <taxon>Oryzeae</taxon>
        <taxon>Oryzinae</taxon>
        <taxon>Oryza</taxon>
        <taxon>Oryza sativa</taxon>
    </lineage>
</organism>
<evidence type="ECO:0000313" key="2">
    <source>
        <dbReference type="EMBL" id="EEE61350.1"/>
    </source>
</evidence>
<feature type="region of interest" description="Disordered" evidence="1">
    <location>
        <begin position="1"/>
        <end position="30"/>
    </location>
</feature>
<reference evidence="2" key="2">
    <citation type="submission" date="2008-12" db="EMBL/GenBank/DDBJ databases">
        <title>Improved gene annotation of the rice (Oryza sativa) genomes.</title>
        <authorList>
            <person name="Wang J."/>
            <person name="Li R."/>
            <person name="Fan W."/>
            <person name="Huang Q."/>
            <person name="Zhang J."/>
            <person name="Zhou Y."/>
            <person name="Hu Y."/>
            <person name="Zi S."/>
            <person name="Li J."/>
            <person name="Ni P."/>
            <person name="Zheng H."/>
            <person name="Zhang Y."/>
            <person name="Zhao M."/>
            <person name="Hao Q."/>
            <person name="McDermott J."/>
            <person name="Samudrala R."/>
            <person name="Kristiansen K."/>
            <person name="Wong G.K.-S."/>
        </authorList>
    </citation>
    <scope>NUCLEOTIDE SEQUENCE</scope>
</reference>
<protein>
    <submittedName>
        <fullName evidence="2">Uncharacterized protein</fullName>
    </submittedName>
</protein>
<accession>A0A8J8XTA4</accession>
<name>A0A8J8XTA4_ORYSJ</name>
<dbReference type="AlphaFoldDB" id="A0A8J8XTA4"/>
<gene>
    <name evidence="2" type="ORF">OsJ_15483</name>
</gene>
<dbReference type="Proteomes" id="UP000007752">
    <property type="component" value="Chromosome 4"/>
</dbReference>
<feature type="compositionally biased region" description="Basic and acidic residues" evidence="1">
    <location>
        <begin position="1"/>
        <end position="12"/>
    </location>
</feature>
<sequence>MGKHRLDEESGRSRKHGVASPPRPPNPHDALPLLAALTIELKCGHPPHRLWRSARTWQRPGTSPSSDVDRIHWTGRSIIDIRYRHSRLDLRFLVKVARQIWQIHCGHNTWNSVTLSSIACNDAALPV</sequence>